<dbReference type="AlphaFoldDB" id="A0A2N8HCH6"/>
<dbReference type="Proteomes" id="UP000236000">
    <property type="component" value="Unassembled WGS sequence"/>
</dbReference>
<accession>A0A2N8HCH6</accession>
<organism evidence="1 2">
    <name type="scientific">Akkermansia muciniphila</name>
    <dbReference type="NCBI Taxonomy" id="239935"/>
    <lineage>
        <taxon>Bacteria</taxon>
        <taxon>Pseudomonadati</taxon>
        <taxon>Verrucomicrobiota</taxon>
        <taxon>Verrucomicrobiia</taxon>
        <taxon>Verrucomicrobiales</taxon>
        <taxon>Akkermansiaceae</taxon>
        <taxon>Akkermansia</taxon>
    </lineage>
</organism>
<proteinExistence type="predicted"/>
<gene>
    <name evidence="1" type="ORF">CXU22_07355</name>
</gene>
<dbReference type="EMBL" id="PJKA01000012">
    <property type="protein sequence ID" value="PNC17564.1"/>
    <property type="molecule type" value="Genomic_DNA"/>
</dbReference>
<evidence type="ECO:0000313" key="1">
    <source>
        <dbReference type="EMBL" id="PNC17564.1"/>
    </source>
</evidence>
<protein>
    <submittedName>
        <fullName evidence="1">Uncharacterized protein</fullName>
    </submittedName>
</protein>
<name>A0A2N8HCH6_9BACT</name>
<evidence type="ECO:0000313" key="2">
    <source>
        <dbReference type="Proteomes" id="UP000236000"/>
    </source>
</evidence>
<reference evidence="1 2" key="1">
    <citation type="journal article" date="2017" name="BMC Genomics">
        <title>Genome sequencing of 39 Akkermansia muciniphila isolates reveals its population structure, genomic and functional diverisity, and global distribution in mammalian gut microbiotas.</title>
        <authorList>
            <person name="Guo X."/>
            <person name="Li S."/>
            <person name="Zhang J."/>
            <person name="Wu F."/>
            <person name="Li X."/>
            <person name="Wu D."/>
            <person name="Zhang M."/>
            <person name="Ou Z."/>
            <person name="Jie Z."/>
            <person name="Yan Q."/>
            <person name="Li P."/>
            <person name="Yi J."/>
            <person name="Peng Y."/>
        </authorList>
    </citation>
    <scope>NUCLEOTIDE SEQUENCE [LARGE SCALE GENOMIC DNA]</scope>
    <source>
        <strain evidence="1 2">GP24</strain>
    </source>
</reference>
<sequence length="140" mass="15604">MNKELQFYFPKPGQWGEFMLTAIFPDESGFIQNQRYRAHDLPAEQLEAFSGVVETITVLSDEWKAIQAWARLVPVAALSSMEHGTEAVETIEEVVLTVEAVNPHGARKLFTSADYPEFTISGAAAVAFFRQFTDSPFISA</sequence>
<comment type="caution">
    <text evidence="1">The sequence shown here is derived from an EMBL/GenBank/DDBJ whole genome shotgun (WGS) entry which is preliminary data.</text>
</comment>